<evidence type="ECO:0000313" key="3">
    <source>
        <dbReference type="Proteomes" id="UP000313359"/>
    </source>
</evidence>
<keyword evidence="3" id="KW-1185">Reference proteome</keyword>
<feature type="compositionally biased region" description="Basic residues" evidence="1">
    <location>
        <begin position="107"/>
        <end position="117"/>
    </location>
</feature>
<protein>
    <submittedName>
        <fullName evidence="2">Uncharacterized protein</fullName>
    </submittedName>
</protein>
<evidence type="ECO:0000313" key="2">
    <source>
        <dbReference type="EMBL" id="RPD58830.1"/>
    </source>
</evidence>
<name>A0A5C2S5F8_9APHY</name>
<dbReference type="Proteomes" id="UP000313359">
    <property type="component" value="Unassembled WGS sequence"/>
</dbReference>
<organism evidence="2 3">
    <name type="scientific">Lentinus tigrinus ALCF2SS1-6</name>
    <dbReference type="NCBI Taxonomy" id="1328759"/>
    <lineage>
        <taxon>Eukaryota</taxon>
        <taxon>Fungi</taxon>
        <taxon>Dikarya</taxon>
        <taxon>Basidiomycota</taxon>
        <taxon>Agaricomycotina</taxon>
        <taxon>Agaricomycetes</taxon>
        <taxon>Polyporales</taxon>
        <taxon>Polyporaceae</taxon>
        <taxon>Lentinus</taxon>
    </lineage>
</organism>
<proteinExistence type="predicted"/>
<feature type="region of interest" description="Disordered" evidence="1">
    <location>
        <begin position="93"/>
        <end position="117"/>
    </location>
</feature>
<dbReference type="AlphaFoldDB" id="A0A5C2S5F8"/>
<reference evidence="2" key="1">
    <citation type="journal article" date="2018" name="Genome Biol. Evol.">
        <title>Genomics and development of Lentinus tigrinus, a white-rot wood-decaying mushroom with dimorphic fruiting bodies.</title>
        <authorList>
            <person name="Wu B."/>
            <person name="Xu Z."/>
            <person name="Knudson A."/>
            <person name="Carlson A."/>
            <person name="Chen N."/>
            <person name="Kovaka S."/>
            <person name="LaButti K."/>
            <person name="Lipzen A."/>
            <person name="Pennachio C."/>
            <person name="Riley R."/>
            <person name="Schakwitz W."/>
            <person name="Umezawa K."/>
            <person name="Ohm R.A."/>
            <person name="Grigoriev I.V."/>
            <person name="Nagy L.G."/>
            <person name="Gibbons J."/>
            <person name="Hibbett D."/>
        </authorList>
    </citation>
    <scope>NUCLEOTIDE SEQUENCE [LARGE SCALE GENOMIC DNA]</scope>
    <source>
        <strain evidence="2">ALCF2SS1-6</strain>
    </source>
</reference>
<gene>
    <name evidence="2" type="ORF">L227DRAFT_177970</name>
</gene>
<sequence length="206" mass="23756">MQFVLSASALLSRHTALIGRPHPQFLTEQYDMSINSRERKNHTQARARGRPPAGACVPLSLRSSPLLRLRVHRPSLLHSITSTIHTLPFRHLQMPDTTVTSRGPDRRSRRTRARRRGGGARTIIRCRFSSPRRQDRWHYWHQLTMTIVPSVGTWTLPRWREVGTAISIYLCMMPNLDTSCCISSVMLGKKTIFWHDICLMFKFSAL</sequence>
<evidence type="ECO:0000256" key="1">
    <source>
        <dbReference type="SAM" id="MobiDB-lite"/>
    </source>
</evidence>
<accession>A0A5C2S5F8</accession>
<dbReference type="EMBL" id="ML122273">
    <property type="protein sequence ID" value="RPD58830.1"/>
    <property type="molecule type" value="Genomic_DNA"/>
</dbReference>